<protein>
    <recommendedName>
        <fullName evidence="15">2Fe-2S ferredoxin-type domain-containing protein</fullName>
    </recommendedName>
</protein>
<feature type="domain" description="2Fe-2S ferredoxin-type" evidence="11">
    <location>
        <begin position="25"/>
        <end position="85"/>
    </location>
</feature>
<reference evidence="13 14" key="1">
    <citation type="submission" date="2019-01" db="EMBL/GenBank/DDBJ databases">
        <title>A draft genome assembly of the solar-powered sea slug Elysia chlorotica.</title>
        <authorList>
            <person name="Cai H."/>
            <person name="Li Q."/>
            <person name="Fang X."/>
            <person name="Li J."/>
            <person name="Curtis N.E."/>
            <person name="Altenburger A."/>
            <person name="Shibata T."/>
            <person name="Feng M."/>
            <person name="Maeda T."/>
            <person name="Schwartz J.A."/>
            <person name="Shigenobu S."/>
            <person name="Lundholm N."/>
            <person name="Nishiyama T."/>
            <person name="Yang H."/>
            <person name="Hasebe M."/>
            <person name="Li S."/>
            <person name="Pierce S.K."/>
            <person name="Wang J."/>
        </authorList>
    </citation>
    <scope>NUCLEOTIDE SEQUENCE [LARGE SCALE GENOMIC DNA]</scope>
    <source>
        <strain evidence="13">EC2010</strain>
        <tissue evidence="13">Whole organism of an adult</tissue>
    </source>
</reference>
<keyword evidence="7" id="KW-0408">Iron</keyword>
<dbReference type="Pfam" id="PF00111">
    <property type="entry name" value="Fer2"/>
    <property type="match status" value="1"/>
</dbReference>
<dbReference type="PANTHER" id="PTHR45444">
    <property type="entry name" value="XANTHINE DEHYDROGENASE"/>
    <property type="match status" value="1"/>
</dbReference>
<keyword evidence="9" id="KW-0520">NAD</keyword>
<dbReference type="Proteomes" id="UP000271974">
    <property type="component" value="Unassembled WGS sequence"/>
</dbReference>
<dbReference type="GO" id="GO:0005506">
    <property type="term" value="F:iron ion binding"/>
    <property type="evidence" value="ECO:0007669"/>
    <property type="project" value="InterPro"/>
</dbReference>
<dbReference type="AlphaFoldDB" id="A0A3S1CEM8"/>
<dbReference type="Gene3D" id="1.10.150.120">
    <property type="entry name" value="[2Fe-2S]-binding domain"/>
    <property type="match status" value="1"/>
</dbReference>
<evidence type="ECO:0000256" key="8">
    <source>
        <dbReference type="ARBA" id="ARBA00023014"/>
    </source>
</evidence>
<evidence type="ECO:0000256" key="2">
    <source>
        <dbReference type="ARBA" id="ARBA00001974"/>
    </source>
</evidence>
<dbReference type="GO" id="GO:0016491">
    <property type="term" value="F:oxidoreductase activity"/>
    <property type="evidence" value="ECO:0007669"/>
    <property type="project" value="UniProtKB-KW"/>
</dbReference>
<evidence type="ECO:0000256" key="3">
    <source>
        <dbReference type="ARBA" id="ARBA00006849"/>
    </source>
</evidence>
<dbReference type="InterPro" id="IPR036884">
    <property type="entry name" value="2Fe-2S-bd_dom_sf"/>
</dbReference>
<proteinExistence type="inferred from homology"/>
<name>A0A3S1CEM8_ELYCH</name>
<evidence type="ECO:0000256" key="7">
    <source>
        <dbReference type="ARBA" id="ARBA00023004"/>
    </source>
</evidence>
<dbReference type="EMBL" id="RQTK01000029">
    <property type="protein sequence ID" value="RUS90573.1"/>
    <property type="molecule type" value="Genomic_DNA"/>
</dbReference>
<evidence type="ECO:0000256" key="5">
    <source>
        <dbReference type="ARBA" id="ARBA00022723"/>
    </source>
</evidence>
<dbReference type="CDD" id="cd00207">
    <property type="entry name" value="fer2"/>
    <property type="match status" value="1"/>
</dbReference>
<dbReference type="Gene3D" id="3.10.20.30">
    <property type="match status" value="1"/>
</dbReference>
<dbReference type="PANTHER" id="PTHR45444:SF3">
    <property type="entry name" value="XANTHINE DEHYDROGENASE"/>
    <property type="match status" value="1"/>
</dbReference>
<feature type="domain" description="[2Fe-2S]-binding" evidence="12">
    <location>
        <begin position="96"/>
        <end position="170"/>
    </location>
</feature>
<evidence type="ECO:0000313" key="14">
    <source>
        <dbReference type="Proteomes" id="UP000271974"/>
    </source>
</evidence>
<dbReference type="SUPFAM" id="SSF47741">
    <property type="entry name" value="CO dehydrogenase ISP C-domain like"/>
    <property type="match status" value="1"/>
</dbReference>
<comment type="cofactor">
    <cofactor evidence="10">
        <name>[2Fe-2S] cluster</name>
        <dbReference type="ChEBI" id="CHEBI:190135"/>
    </cofactor>
</comment>
<evidence type="ECO:0000259" key="12">
    <source>
        <dbReference type="Pfam" id="PF01799"/>
    </source>
</evidence>
<dbReference type="InterPro" id="IPR002888">
    <property type="entry name" value="2Fe-2S-bd"/>
</dbReference>
<comment type="similarity">
    <text evidence="3">Belongs to the xanthine dehydrogenase family.</text>
</comment>
<comment type="caution">
    <text evidence="13">The sequence shown here is derived from an EMBL/GenBank/DDBJ whole genome shotgun (WGS) entry which is preliminary data.</text>
</comment>
<evidence type="ECO:0008006" key="15">
    <source>
        <dbReference type="Google" id="ProtNLM"/>
    </source>
</evidence>
<dbReference type="FunFam" id="3.10.20.30:FF:000012">
    <property type="entry name" value="Xanthine dehydrogenase/oxidase"/>
    <property type="match status" value="1"/>
</dbReference>
<keyword evidence="14" id="KW-1185">Reference proteome</keyword>
<dbReference type="OrthoDB" id="8300278at2759"/>
<evidence type="ECO:0000256" key="1">
    <source>
        <dbReference type="ARBA" id="ARBA00001924"/>
    </source>
</evidence>
<dbReference type="InterPro" id="IPR036010">
    <property type="entry name" value="2Fe-2S_ferredoxin-like_sf"/>
</dbReference>
<keyword evidence="4" id="KW-0001">2Fe-2S</keyword>
<keyword evidence="5" id="KW-0479">Metal-binding</keyword>
<dbReference type="STRING" id="188477.A0A3S1CEM8"/>
<evidence type="ECO:0000256" key="9">
    <source>
        <dbReference type="ARBA" id="ARBA00023027"/>
    </source>
</evidence>
<evidence type="ECO:0000259" key="11">
    <source>
        <dbReference type="Pfam" id="PF00111"/>
    </source>
</evidence>
<dbReference type="InterPro" id="IPR016208">
    <property type="entry name" value="Ald_Oxase/xanthine_DH-like"/>
</dbReference>
<organism evidence="13 14">
    <name type="scientific">Elysia chlorotica</name>
    <name type="common">Eastern emerald elysia</name>
    <name type="synonym">Sea slug</name>
    <dbReference type="NCBI Taxonomy" id="188477"/>
    <lineage>
        <taxon>Eukaryota</taxon>
        <taxon>Metazoa</taxon>
        <taxon>Spiralia</taxon>
        <taxon>Lophotrochozoa</taxon>
        <taxon>Mollusca</taxon>
        <taxon>Gastropoda</taxon>
        <taxon>Heterobranchia</taxon>
        <taxon>Euthyneura</taxon>
        <taxon>Panpulmonata</taxon>
        <taxon>Sacoglossa</taxon>
        <taxon>Placobranchoidea</taxon>
        <taxon>Plakobranchidae</taxon>
        <taxon>Elysia</taxon>
    </lineage>
</organism>
<dbReference type="Pfam" id="PF01799">
    <property type="entry name" value="Fer2_2"/>
    <property type="match status" value="1"/>
</dbReference>
<evidence type="ECO:0000256" key="6">
    <source>
        <dbReference type="ARBA" id="ARBA00023002"/>
    </source>
</evidence>
<dbReference type="GO" id="GO:0051537">
    <property type="term" value="F:2 iron, 2 sulfur cluster binding"/>
    <property type="evidence" value="ECO:0007669"/>
    <property type="project" value="UniProtKB-KW"/>
</dbReference>
<evidence type="ECO:0000313" key="13">
    <source>
        <dbReference type="EMBL" id="RUS90573.1"/>
    </source>
</evidence>
<accession>A0A3S1CEM8</accession>
<keyword evidence="6" id="KW-0560">Oxidoreductase</keyword>
<keyword evidence="8" id="KW-0411">Iron-sulfur</keyword>
<dbReference type="SUPFAM" id="SSF54292">
    <property type="entry name" value="2Fe-2S ferredoxin-like"/>
    <property type="match status" value="1"/>
</dbReference>
<evidence type="ECO:0000256" key="4">
    <source>
        <dbReference type="ARBA" id="ARBA00022714"/>
    </source>
</evidence>
<comment type="cofactor">
    <cofactor evidence="1">
        <name>Mo-molybdopterin</name>
        <dbReference type="ChEBI" id="CHEBI:71302"/>
    </cofactor>
</comment>
<gene>
    <name evidence="13" type="ORF">EGW08_001661</name>
</gene>
<evidence type="ECO:0000256" key="10">
    <source>
        <dbReference type="ARBA" id="ARBA00034078"/>
    </source>
</evidence>
<sequence>MSSSVVHRSISRGGIQFYLNGERHEVSDKFPPTTTLNDYIREVAGLPGTKVMCKEAGCGCCAVTVTHALDDQAPETMSINSCVCPLYSVDGWSVTTTEGLGSQRSGLHPIQQAIVDHNGSQCGYCTPGLVMAMYGLLHQNPSPTMKDIEGSLDGHLCRCTGYRAILDAAKSFGVDSPKAASIDIEV</sequence>
<comment type="cofactor">
    <cofactor evidence="2">
        <name>FAD</name>
        <dbReference type="ChEBI" id="CHEBI:57692"/>
    </cofactor>
</comment>
<dbReference type="InterPro" id="IPR001041">
    <property type="entry name" value="2Fe-2S_ferredoxin-type"/>
</dbReference>
<dbReference type="InterPro" id="IPR012675">
    <property type="entry name" value="Beta-grasp_dom_sf"/>
</dbReference>